<dbReference type="OrthoDB" id="20875at2"/>
<sequence>MREIKRQTVWQKSEHNAFTDLIRFQDAWWCTFREASTHTSENGIIRILKSIDGTIWLDMGTIRIQEADLRDPKLSISPTNTLVLLATALYTKAPLKYYQTFAWSQYSNHNWSNPTAVAEPNHWLWRITWQNGKAYGIAYGTPPKEGLYWYEFSSLTHYKSYQIEKFDDEYANEHDLAFDEQGNVYCLLRRDITPAELSTGLLGKSKPPYKQWEWFDLGFRIGGPALAWAPNKKTLLAGYRRHQDPNQWLPQWTEIAELSLDGKVLKSIDLESGGDCSYPGLALEGTTLKAVYYSSHEGQTKIYSSDIELNHPSRK</sequence>
<evidence type="ECO:0000313" key="1">
    <source>
        <dbReference type="EMBL" id="CUB02885.1"/>
    </source>
</evidence>
<dbReference type="Proteomes" id="UP000182769">
    <property type="component" value="Unassembled WGS sequence"/>
</dbReference>
<dbReference type="AlphaFoldDB" id="A0A0K6IIE3"/>
<reference evidence="2" key="1">
    <citation type="submission" date="2015-08" db="EMBL/GenBank/DDBJ databases">
        <authorList>
            <person name="Varghese N."/>
        </authorList>
    </citation>
    <scope>NUCLEOTIDE SEQUENCE [LARGE SCALE GENOMIC DNA]</scope>
    <source>
        <strain evidence="2">JCM 18476</strain>
    </source>
</reference>
<protein>
    <submittedName>
        <fullName evidence="1">Uncharacterized protein</fullName>
    </submittedName>
</protein>
<gene>
    <name evidence="1" type="ORF">Ga0061065_102223</name>
</gene>
<dbReference type="EMBL" id="CYHG01000002">
    <property type="protein sequence ID" value="CUB02885.1"/>
    <property type="molecule type" value="Genomic_DNA"/>
</dbReference>
<dbReference type="Gene3D" id="2.120.10.10">
    <property type="match status" value="1"/>
</dbReference>
<dbReference type="RefSeq" id="WP_055461854.1">
    <property type="nucleotide sequence ID" value="NZ_CYHG01000002.1"/>
</dbReference>
<name>A0A0K6IIE3_9GAMM</name>
<dbReference type="STRING" id="1137284.GCA_001418205_00728"/>
<evidence type="ECO:0000313" key="2">
    <source>
        <dbReference type="Proteomes" id="UP000182769"/>
    </source>
</evidence>
<keyword evidence="2" id="KW-1185">Reference proteome</keyword>
<accession>A0A0K6IIE3</accession>
<organism evidence="1 2">
    <name type="scientific">Marinomonas fungiae</name>
    <dbReference type="NCBI Taxonomy" id="1137284"/>
    <lineage>
        <taxon>Bacteria</taxon>
        <taxon>Pseudomonadati</taxon>
        <taxon>Pseudomonadota</taxon>
        <taxon>Gammaproteobacteria</taxon>
        <taxon>Oceanospirillales</taxon>
        <taxon>Oceanospirillaceae</taxon>
        <taxon>Marinomonas</taxon>
    </lineage>
</organism>
<proteinExistence type="predicted"/>